<evidence type="ECO:0000313" key="2">
    <source>
        <dbReference type="EMBL" id="CAF9936901.1"/>
    </source>
</evidence>
<evidence type="ECO:0000256" key="1">
    <source>
        <dbReference type="SAM" id="MobiDB-lite"/>
    </source>
</evidence>
<comment type="caution">
    <text evidence="2">The sequence shown here is derived from an EMBL/GenBank/DDBJ whole genome shotgun (WGS) entry which is preliminary data.</text>
</comment>
<organism evidence="2 3">
    <name type="scientific">Heterodermia speciosa</name>
    <dbReference type="NCBI Taxonomy" id="116794"/>
    <lineage>
        <taxon>Eukaryota</taxon>
        <taxon>Fungi</taxon>
        <taxon>Dikarya</taxon>
        <taxon>Ascomycota</taxon>
        <taxon>Pezizomycotina</taxon>
        <taxon>Lecanoromycetes</taxon>
        <taxon>OSLEUM clade</taxon>
        <taxon>Lecanoromycetidae</taxon>
        <taxon>Caliciales</taxon>
        <taxon>Physciaceae</taxon>
        <taxon>Heterodermia</taxon>
    </lineage>
</organism>
<evidence type="ECO:0000313" key="3">
    <source>
        <dbReference type="Proteomes" id="UP000664521"/>
    </source>
</evidence>
<feature type="compositionally biased region" description="Low complexity" evidence="1">
    <location>
        <begin position="220"/>
        <end position="229"/>
    </location>
</feature>
<gene>
    <name evidence="2" type="ORF">HETSPECPRED_010492</name>
</gene>
<feature type="region of interest" description="Disordered" evidence="1">
    <location>
        <begin position="220"/>
        <end position="269"/>
    </location>
</feature>
<protein>
    <submittedName>
        <fullName evidence="2">Uncharacterized protein</fullName>
    </submittedName>
</protein>
<sequence>MYRGYKSRSKHLDLLDQSPPSYLVKSGVALANQTFGDIESEEILKEVYDHLVTKHALIERVIRARKVHHRHFFSLSLDYGHQHYLDSLSGQKFIILRALERLEHRIAGISYKKQKWFDWVRDCQETEEAQRESEKKKTKLEAALFKRHQKEIKLRTQKLKAIEDSNRQEAELDKAYFEGLSERAKEEVEESWDPIEELVEVERGTYVDLIKHFLLISQPSSDASSSEVSDTNNELKAQPNLVPQFPDATSSTVSKPKSVKKKQATGQVPQHVPDKTLHETAPEIRRRLQEGVKVEYSAGPHIAGTIDSPVELIDNTAPLPDDEIDRILGELAEIKLLLFCRLLLSHATILPAALRASSVEELLQDKDVGDNDLRDLCLKMENPELQMIRDACADLGRGAEEDEENDMETSRQDDRNGKDKSSPAPRGLENSPMFRKNIPDKWVPKREKRIRAQEHLSQAALDAIASESGKTMIDFGTIDDEGKFQSRKMRVTICGKSIYNYRSEKAVNRGGWPHFSILAKNSTLDQAIELCRNWDEFWELNILSIFQYFPTAKWLLWKGNHRRQQLLQLGLIPYFQSTYADEASSRQQTGSRGHQTRRFHAITECRNIICCHIKRNDPASRRFCQYLSMQTSRVLVLIRDAKTGNILTKPAEGPENHNWLLRRKSGLGRASKNEWEVISEVGPKFFEAIDKGREWHFAFDDYYDIYVWDLEPGQHFSRLYATILDTFIKASRCCNLKDIYRLAAPILKSLAREPATFRTRDAKDGEETIWNTIMRGKSQFIDIEQQEVSEDQQEDIFYSEPDVLEDLVLFPTEHSAGEAVFKPSKSAVDKLVGSVPNMMRFVCDLDSDEEDDGFDDDQEDHLIEEEYREHQGCDPAIQSMARRLNRLRDFPTRPKYLSKPESEHGEDLNSEFSSEDDNSSVDLNSDFETFDLASIFQEATVEDKQDLAVMENWTCERRWGEGDPESEFMKFLDREKSKAFKQTWHEADLTPNAKEMYEEMKQITKHMEKFNIQTAPFKWCHDLRFLDVHPSTNRKVVPDIEQARAMIMLFFTPTFVNSEHGEQFKGSLLLNQIERARRGPPKTRSHMSSKYRPKNFWSEWDSKRKEKPGFSIKSKDVPHEWDIAIRPIIAKLYQAGVISCAHLAYVPGQAIAGAEPDRDPDLYIDFRVTEETINFPQELVKSLPNVKQILDTARAYAETHSSARFALLRLWSAPHFYPLMIGLQKRELTSFFDILGRAWQWLFIPKDMPGSELSIHHHSRSRIEPYQKIIGKNVFVCRDKLLVMGEDEADLAKFAVATTFALQTNPWRTEVDLWKSFVNVELDFLEGLAEEWLI</sequence>
<feature type="compositionally biased region" description="Basic and acidic residues" evidence="1">
    <location>
        <begin position="892"/>
        <end position="907"/>
    </location>
</feature>
<feature type="compositionally biased region" description="Basic and acidic residues" evidence="1">
    <location>
        <begin position="408"/>
        <end position="421"/>
    </location>
</feature>
<accession>A0A8H3G670</accession>
<feature type="region of interest" description="Disordered" evidence="1">
    <location>
        <begin position="398"/>
        <end position="439"/>
    </location>
</feature>
<reference evidence="2" key="1">
    <citation type="submission" date="2021-03" db="EMBL/GenBank/DDBJ databases">
        <authorList>
            <person name="Tagirdzhanova G."/>
        </authorList>
    </citation>
    <scope>NUCLEOTIDE SEQUENCE</scope>
</reference>
<keyword evidence="3" id="KW-1185">Reference proteome</keyword>
<dbReference type="OrthoDB" id="5326588at2759"/>
<name>A0A8H3G670_9LECA</name>
<proteinExistence type="predicted"/>
<feature type="region of interest" description="Disordered" evidence="1">
    <location>
        <begin position="892"/>
        <end position="920"/>
    </location>
</feature>
<dbReference type="EMBL" id="CAJPDS010000096">
    <property type="protein sequence ID" value="CAF9936901.1"/>
    <property type="molecule type" value="Genomic_DNA"/>
</dbReference>
<dbReference type="Proteomes" id="UP000664521">
    <property type="component" value="Unassembled WGS sequence"/>
</dbReference>